<proteinExistence type="predicted"/>
<dbReference type="AlphaFoldDB" id="A0A1L9NR37"/>
<gene>
    <name evidence="2" type="ORF">PFRI_40290</name>
</gene>
<evidence type="ECO:0000256" key="1">
    <source>
        <dbReference type="SAM" id="MobiDB-lite"/>
    </source>
</evidence>
<feature type="region of interest" description="Disordered" evidence="1">
    <location>
        <begin position="198"/>
        <end position="222"/>
    </location>
</feature>
<protein>
    <submittedName>
        <fullName evidence="2">Uncharacterized protein</fullName>
    </submittedName>
</protein>
<name>A0A1L9NR37_9RHOB</name>
<evidence type="ECO:0000313" key="3">
    <source>
        <dbReference type="Proteomes" id="UP000184514"/>
    </source>
</evidence>
<dbReference type="EMBL" id="MLCB01000220">
    <property type="protein sequence ID" value="OJI91758.1"/>
    <property type="molecule type" value="Genomic_DNA"/>
</dbReference>
<comment type="caution">
    <text evidence="2">The sequence shown here is derived from an EMBL/GenBank/DDBJ whole genome shotgun (WGS) entry which is preliminary data.</text>
</comment>
<dbReference type="Proteomes" id="UP000184514">
    <property type="component" value="Unassembled WGS sequence"/>
</dbReference>
<feature type="compositionally biased region" description="Basic residues" evidence="1">
    <location>
        <begin position="205"/>
        <end position="220"/>
    </location>
</feature>
<reference evidence="2 3" key="1">
    <citation type="submission" date="2016-10" db="EMBL/GenBank/DDBJ databases">
        <title>Genome sequence of Planktotalea frisia SH6-1.</title>
        <authorList>
            <person name="Poehlein A."/>
            <person name="Bakenhus I."/>
            <person name="Voget S."/>
            <person name="Brinkhoff T."/>
            <person name="Simon M."/>
        </authorList>
    </citation>
    <scope>NUCLEOTIDE SEQUENCE [LARGE SCALE GENOMIC DNA]</scope>
    <source>
        <strain evidence="2 3">SH6-1</strain>
    </source>
</reference>
<organism evidence="2 3">
    <name type="scientific">Planktotalea frisia</name>
    <dbReference type="NCBI Taxonomy" id="696762"/>
    <lineage>
        <taxon>Bacteria</taxon>
        <taxon>Pseudomonadati</taxon>
        <taxon>Pseudomonadota</taxon>
        <taxon>Alphaproteobacteria</taxon>
        <taxon>Rhodobacterales</taxon>
        <taxon>Paracoccaceae</taxon>
        <taxon>Planktotalea</taxon>
    </lineage>
</organism>
<keyword evidence="3" id="KW-1185">Reference proteome</keyword>
<sequence length="384" mass="40375">MLAACGDPLSKVDKLSSVELAPNTETVMALPDPAKQVRAGGLFSGLFNRDPAPVSNTPAIAQTDAAVSEALIVATPAVAPAVANVAASAEAPQVAAAVAQPVQAVEPERRGLFGFMRAKEAPQPAQSVGQIVADAPSVAAASIEQAVAVEPEKVVQVTQAAPEATAQPRRGLFGLLAGARAKEQSDDEIKVRTAALTPTIAPKTLPRKTPRSNTSKRKHKGPDAQIVAFGTSLPPGMVARVCDLPGGRLGKEIEKFPTRGRGYKLIDSKPGSSGTRPFYVTGFDDNCARTFTAALALFGSPTMHEQLRYGLPSKVQPYSLTDQAYEGIKRSVCGASKNKPCGEKITKLEKNTVFISMYDRIGSNASWSNILIHDGWVLAADRKG</sequence>
<dbReference type="STRING" id="696762.PFRI_40290"/>
<evidence type="ECO:0000313" key="2">
    <source>
        <dbReference type="EMBL" id="OJI91758.1"/>
    </source>
</evidence>
<accession>A0A1L9NR37</accession>